<evidence type="ECO:0000313" key="3">
    <source>
        <dbReference type="Proteomes" id="UP000799324"/>
    </source>
</evidence>
<feature type="region of interest" description="Disordered" evidence="1">
    <location>
        <begin position="503"/>
        <end position="523"/>
    </location>
</feature>
<feature type="region of interest" description="Disordered" evidence="1">
    <location>
        <begin position="398"/>
        <end position="421"/>
    </location>
</feature>
<feature type="region of interest" description="Disordered" evidence="1">
    <location>
        <begin position="343"/>
        <end position="362"/>
    </location>
</feature>
<protein>
    <submittedName>
        <fullName evidence="2">Uncharacterized protein</fullName>
    </submittedName>
</protein>
<feature type="compositionally biased region" description="Basic and acidic residues" evidence="1">
    <location>
        <begin position="314"/>
        <end position="324"/>
    </location>
</feature>
<sequence>MTSAALKALYTPSASRSRSSLTYHSLHNHEMKLLIALLRSYPTPYNANKDSEYWLGIDYLIHALPHNLRSSSIKLSKTEDRDGKVKPGKLCSGHNELNQGLIYSIWSSLRFEFERGVGRFLYPIIMHAGLPLALETKVRQLEPVLQMWQPDFDGAANTLEGREPIRALEAVDGLFVPRWQYQENACPACMLARLGDDRHVLSALFAGMVGRLPSRSVGTRDNVRSKRVRWVRYWLKKFPDGVALVEEAWDLGMELKRVRKAWKEHQRTRRGSGIYAGGKAQVQTRFEDMSLRGDDNRVGIDVSDAFQPGFTEAGTERKETRRGSESVIPVDFSDPFVPPHIKASMSPSTSYSPRPSADDASSIYSRTTCGHTLYQDSSIYLPATPKNPHLQPRPHIAYNPTLETLPSPRRTPTVQPSRTSLHSQQAHIENCDDYAWDTDCSSYDSTYSEKITHNHRTHGHLAPAPLRTGTPEEFLVLPRPNRRSIYGGFVYGDGPVRSVREEYDGYDVSPPGTPLQGRSRVEHAERMTKWSDLY</sequence>
<gene>
    <name evidence="2" type="ORF">K491DRAFT_777011</name>
</gene>
<feature type="region of interest" description="Disordered" evidence="1">
    <location>
        <begin position="311"/>
        <end position="331"/>
    </location>
</feature>
<evidence type="ECO:0000256" key="1">
    <source>
        <dbReference type="SAM" id="MobiDB-lite"/>
    </source>
</evidence>
<proteinExistence type="predicted"/>
<dbReference type="Proteomes" id="UP000799324">
    <property type="component" value="Unassembled WGS sequence"/>
</dbReference>
<evidence type="ECO:0000313" key="2">
    <source>
        <dbReference type="EMBL" id="KAF2657608.1"/>
    </source>
</evidence>
<feature type="compositionally biased region" description="Polar residues" evidence="1">
    <location>
        <begin position="410"/>
        <end position="421"/>
    </location>
</feature>
<name>A0A6A6TF52_9PLEO</name>
<dbReference type="AlphaFoldDB" id="A0A6A6TF52"/>
<organism evidence="2 3">
    <name type="scientific">Lophiostoma macrostomum CBS 122681</name>
    <dbReference type="NCBI Taxonomy" id="1314788"/>
    <lineage>
        <taxon>Eukaryota</taxon>
        <taxon>Fungi</taxon>
        <taxon>Dikarya</taxon>
        <taxon>Ascomycota</taxon>
        <taxon>Pezizomycotina</taxon>
        <taxon>Dothideomycetes</taxon>
        <taxon>Pleosporomycetidae</taxon>
        <taxon>Pleosporales</taxon>
        <taxon>Lophiostomataceae</taxon>
        <taxon>Lophiostoma</taxon>
    </lineage>
</organism>
<accession>A0A6A6TF52</accession>
<dbReference type="OrthoDB" id="3786931at2759"/>
<reference evidence="2" key="1">
    <citation type="journal article" date="2020" name="Stud. Mycol.">
        <title>101 Dothideomycetes genomes: a test case for predicting lifestyles and emergence of pathogens.</title>
        <authorList>
            <person name="Haridas S."/>
            <person name="Albert R."/>
            <person name="Binder M."/>
            <person name="Bloem J."/>
            <person name="Labutti K."/>
            <person name="Salamov A."/>
            <person name="Andreopoulos B."/>
            <person name="Baker S."/>
            <person name="Barry K."/>
            <person name="Bills G."/>
            <person name="Bluhm B."/>
            <person name="Cannon C."/>
            <person name="Castanera R."/>
            <person name="Culley D."/>
            <person name="Daum C."/>
            <person name="Ezra D."/>
            <person name="Gonzalez J."/>
            <person name="Henrissat B."/>
            <person name="Kuo A."/>
            <person name="Liang C."/>
            <person name="Lipzen A."/>
            <person name="Lutzoni F."/>
            <person name="Magnuson J."/>
            <person name="Mondo S."/>
            <person name="Nolan M."/>
            <person name="Ohm R."/>
            <person name="Pangilinan J."/>
            <person name="Park H.-J."/>
            <person name="Ramirez L."/>
            <person name="Alfaro M."/>
            <person name="Sun H."/>
            <person name="Tritt A."/>
            <person name="Yoshinaga Y."/>
            <person name="Zwiers L.-H."/>
            <person name="Turgeon B."/>
            <person name="Goodwin S."/>
            <person name="Spatafora J."/>
            <person name="Crous P."/>
            <person name="Grigoriev I."/>
        </authorList>
    </citation>
    <scope>NUCLEOTIDE SEQUENCE</scope>
    <source>
        <strain evidence="2">CBS 122681</strain>
    </source>
</reference>
<dbReference type="EMBL" id="MU004323">
    <property type="protein sequence ID" value="KAF2657608.1"/>
    <property type="molecule type" value="Genomic_DNA"/>
</dbReference>
<keyword evidence="3" id="KW-1185">Reference proteome</keyword>